<dbReference type="PROSITE" id="PS50921">
    <property type="entry name" value="ANTAR"/>
    <property type="match status" value="1"/>
</dbReference>
<organism evidence="4">
    <name type="scientific">marine sediment metagenome</name>
    <dbReference type="NCBI Taxonomy" id="412755"/>
    <lineage>
        <taxon>unclassified sequences</taxon>
        <taxon>metagenomes</taxon>
        <taxon>ecological metagenomes</taxon>
    </lineage>
</organism>
<reference evidence="4" key="1">
    <citation type="journal article" date="2015" name="Nature">
        <title>Complex archaea that bridge the gap between prokaryotes and eukaryotes.</title>
        <authorList>
            <person name="Spang A."/>
            <person name="Saw J.H."/>
            <person name="Jorgensen S.L."/>
            <person name="Zaremba-Niedzwiedzka K."/>
            <person name="Martijn J."/>
            <person name="Lind A.E."/>
            <person name="van Eijk R."/>
            <person name="Schleper C."/>
            <person name="Guy L."/>
            <person name="Ettema T.J."/>
        </authorList>
    </citation>
    <scope>NUCLEOTIDE SEQUENCE</scope>
</reference>
<dbReference type="Gene3D" id="3.30.450.40">
    <property type="match status" value="1"/>
</dbReference>
<dbReference type="InterPro" id="IPR005561">
    <property type="entry name" value="ANTAR"/>
</dbReference>
<dbReference type="AlphaFoldDB" id="A0A0F9D472"/>
<evidence type="ECO:0000256" key="1">
    <source>
        <dbReference type="ARBA" id="ARBA00023015"/>
    </source>
</evidence>
<dbReference type="Pfam" id="PF13185">
    <property type="entry name" value="GAF_2"/>
    <property type="match status" value="1"/>
</dbReference>
<feature type="domain" description="ANTAR" evidence="3">
    <location>
        <begin position="175"/>
        <end position="236"/>
    </location>
</feature>
<dbReference type="Pfam" id="PF03861">
    <property type="entry name" value="ANTAR"/>
    <property type="match status" value="1"/>
</dbReference>
<evidence type="ECO:0000256" key="2">
    <source>
        <dbReference type="ARBA" id="ARBA00023163"/>
    </source>
</evidence>
<protein>
    <recommendedName>
        <fullName evidence="3">ANTAR domain-containing protein</fullName>
    </recommendedName>
</protein>
<name>A0A0F9D472_9ZZZZ</name>
<dbReference type="GO" id="GO:0003723">
    <property type="term" value="F:RNA binding"/>
    <property type="evidence" value="ECO:0007669"/>
    <property type="project" value="InterPro"/>
</dbReference>
<dbReference type="Gene3D" id="1.10.10.10">
    <property type="entry name" value="Winged helix-like DNA-binding domain superfamily/Winged helix DNA-binding domain"/>
    <property type="match status" value="1"/>
</dbReference>
<dbReference type="SUPFAM" id="SSF55781">
    <property type="entry name" value="GAF domain-like"/>
    <property type="match status" value="1"/>
</dbReference>
<keyword evidence="2" id="KW-0804">Transcription</keyword>
<dbReference type="SMART" id="SM00065">
    <property type="entry name" value="GAF"/>
    <property type="match status" value="1"/>
</dbReference>
<sequence>MKQEKSSLGQTKGSPFYKEQIEALSKISKAISSDLYLEDILKLIVTVTARVMDSKICSLMLLDEKSKKLFIRATQSISEDYNKKPPLSIGEGIAGKVAKENKPIAVSDINGEEEYKYKYIAKKEGLHSLLCIPLSVKGRVIGVINCYTSYPHEFSKMEINMLTSVANQAAVAIENTELMVKTKVIQEELETRKLVERAKDILMKRLKLSGEEAYRRIQKQSMNTRKSMREMAEAVILTEELER</sequence>
<dbReference type="InterPro" id="IPR029016">
    <property type="entry name" value="GAF-like_dom_sf"/>
</dbReference>
<dbReference type="InterPro" id="IPR003018">
    <property type="entry name" value="GAF"/>
</dbReference>
<accession>A0A0F9D472</accession>
<keyword evidence="1" id="KW-0805">Transcription regulation</keyword>
<evidence type="ECO:0000259" key="3">
    <source>
        <dbReference type="PROSITE" id="PS50921"/>
    </source>
</evidence>
<proteinExistence type="predicted"/>
<evidence type="ECO:0000313" key="4">
    <source>
        <dbReference type="EMBL" id="KKL56543.1"/>
    </source>
</evidence>
<dbReference type="SMART" id="SM01012">
    <property type="entry name" value="ANTAR"/>
    <property type="match status" value="1"/>
</dbReference>
<comment type="caution">
    <text evidence="4">The sequence shown here is derived from an EMBL/GenBank/DDBJ whole genome shotgun (WGS) entry which is preliminary data.</text>
</comment>
<dbReference type="InterPro" id="IPR036388">
    <property type="entry name" value="WH-like_DNA-bd_sf"/>
</dbReference>
<dbReference type="EMBL" id="LAZR01030458">
    <property type="protein sequence ID" value="KKL56543.1"/>
    <property type="molecule type" value="Genomic_DNA"/>
</dbReference>
<gene>
    <name evidence="4" type="ORF">LCGC14_2244350</name>
</gene>